<dbReference type="InterPro" id="IPR006533">
    <property type="entry name" value="T6SS_Vgr_RhsGE"/>
</dbReference>
<dbReference type="Gene3D" id="2.40.50.230">
    <property type="entry name" value="Gp5 N-terminal domain"/>
    <property type="match status" value="1"/>
</dbReference>
<dbReference type="Proteomes" id="UP000183667">
    <property type="component" value="Unassembled WGS sequence"/>
</dbReference>
<comment type="similarity">
    <text evidence="2">Belongs to the VgrG protein family.</text>
</comment>
<dbReference type="Pfam" id="PF05954">
    <property type="entry name" value="Phage_GPD"/>
    <property type="match status" value="1"/>
</dbReference>
<dbReference type="AlphaFoldDB" id="A0ABD6Q2S4"/>
<dbReference type="SUPFAM" id="SSF69349">
    <property type="entry name" value="Phage fibre proteins"/>
    <property type="match status" value="1"/>
</dbReference>
<gene>
    <name evidence="7" type="ORF">BGV66_17445</name>
</gene>
<comment type="caution">
    <text evidence="7">The sequence shown here is derived from an EMBL/GenBank/DDBJ whole genome shotgun (WGS) entry which is preliminary data.</text>
</comment>
<dbReference type="InterPro" id="IPR018769">
    <property type="entry name" value="VgrG2_DUF2345"/>
</dbReference>
<dbReference type="SUPFAM" id="SSF69279">
    <property type="entry name" value="Phage tail proteins"/>
    <property type="match status" value="2"/>
</dbReference>
<dbReference type="NCBIfam" id="TIGR03361">
    <property type="entry name" value="VI_Rhs_Vgr"/>
    <property type="match status" value="1"/>
</dbReference>
<dbReference type="Gene3D" id="2.30.110.50">
    <property type="match status" value="1"/>
</dbReference>
<evidence type="ECO:0000256" key="1">
    <source>
        <dbReference type="ARBA" id="ARBA00004613"/>
    </source>
</evidence>
<name>A0ABD6Q2S4_9BURK</name>
<dbReference type="PANTHER" id="PTHR32305">
    <property type="match status" value="1"/>
</dbReference>
<feature type="domain" description="DUF2345" evidence="5">
    <location>
        <begin position="659"/>
        <end position="805"/>
    </location>
</feature>
<comment type="subcellular location">
    <subcellularLocation>
        <location evidence="1">Secreted</location>
    </subcellularLocation>
</comment>
<reference evidence="8" key="1">
    <citation type="submission" date="2016-08" db="EMBL/GenBank/DDBJ databases">
        <title>Population biology and virulence potential of Burkholderia ubonensis.</title>
        <authorList>
            <person name="Price E.P."/>
            <person name="Currie B.J."/>
            <person name="Wagner D.M."/>
        </authorList>
    </citation>
    <scope>NUCLEOTIDE SEQUENCE [LARGE SCALE GENOMIC DNA]</scope>
    <source>
        <strain evidence="8">MSMB0103</strain>
    </source>
</reference>
<accession>A0ABD6Q2S4</accession>
<dbReference type="InterPro" id="IPR017847">
    <property type="entry name" value="T6SS_RhsGE_Vgr_subset"/>
</dbReference>
<dbReference type="EMBL" id="MEAU01000023">
    <property type="protein sequence ID" value="OJA46450.1"/>
    <property type="molecule type" value="Genomic_DNA"/>
</dbReference>
<feature type="domain" description="Putative type VI secretion system Rhs element associated Vgr" evidence="6">
    <location>
        <begin position="522"/>
        <end position="625"/>
    </location>
</feature>
<dbReference type="PANTHER" id="PTHR32305:SF15">
    <property type="entry name" value="PROTEIN RHSA-RELATED"/>
    <property type="match status" value="1"/>
</dbReference>
<proteinExistence type="inferred from homology"/>
<dbReference type="Gene3D" id="4.10.220.110">
    <property type="match status" value="1"/>
</dbReference>
<sequence>MTVSGSALPTWGGRPVLSARRLVGTDKLGKLYRYTLELTTVAAPTLPLWEAKQLVSSESLIGQEVSVTIEFDGRGTFMPGIPGDSGLGNVGAGQRTITGLVTGVTCTGEDDRRVFCRFTLRPWLWLATRNRDSRIFQDMSVVDITDAVLKERRYGGFPFELRLAAAGLNGRYPARDYVRQMWESDYAFLTRLWREWGLTFFMDGHTLVIADSPGAHHPHGDMYDTIRYHAPEGAHIDEEHIDQLDVSHALTAGAVHLADYDYTRPRARFTTNENRHGESAFANAEHYAFGDYSQPLAGASGLTGEPNDHEREARHLAGVRVDALRARALRVTGKGNLRGLAVGHTFHLDAHPLEAANTEYLVVSTDLDLRNVDETTRPAGEDAQYACVTKFTLQPADAFFRNKPRKKPRCGAETAIVVGPADQPMWVDGYARIKVRFVWDRRNGPDENASCWIRVAQPWQGNGFGFVALPRIGQEVTVLYHEGDSDKPFVIARQVNAFNQPPWEVPKNQALTGWLSRSLTDNQSTAVVSDDTPGKLQVQVTSDHAKSRLVIGYNTRIEAKTGRMDARGEGWELATEAWGVARANRGLLLTTEAREGAAAPVKDMGETITRLTQARDIQESLTEQAQQHGAQRKHADQSEVARALKTQNDAIRGGAATPEQPFPQFARADMVLASAEGAAITAARSVHVAADEHIALTSVGHMAIAAGRSIYASARKAFSLFVKKGLRLIAGGGKVEIQAQQNGIEIIAKQVLDLISTTDSIRLSAAKNIELKVNGTAVRLGPDGFQVLTGGKCHWYAGDHQRFGPRSRPVGVPLTEIHDARVAEHFVLPDNGSGIAMAQQRYRITLDDGQVIEGTSTEHGETSLIASKSMQIAKLVLLRDDGTACSIFHPALTRDANARFENGEDQG</sequence>
<dbReference type="SUPFAM" id="SSF69255">
    <property type="entry name" value="gp5 N-terminal domain-like"/>
    <property type="match status" value="1"/>
</dbReference>
<feature type="domain" description="Gp5/Type VI secretion system Vgr protein OB-fold" evidence="4">
    <location>
        <begin position="431"/>
        <end position="491"/>
    </location>
</feature>
<evidence type="ECO:0000256" key="3">
    <source>
        <dbReference type="ARBA" id="ARBA00022525"/>
    </source>
</evidence>
<dbReference type="Gene3D" id="3.55.50.10">
    <property type="entry name" value="Baseplate protein-like domains"/>
    <property type="match status" value="1"/>
</dbReference>
<dbReference type="Pfam" id="PF13296">
    <property type="entry name" value="T6SS_Vgr"/>
    <property type="match status" value="1"/>
</dbReference>
<protein>
    <submittedName>
        <fullName evidence="7">Type VI secretion protein ImpA</fullName>
    </submittedName>
</protein>
<dbReference type="Pfam" id="PF04717">
    <property type="entry name" value="Phage_base_V"/>
    <property type="match status" value="1"/>
</dbReference>
<evidence type="ECO:0000259" key="6">
    <source>
        <dbReference type="Pfam" id="PF13296"/>
    </source>
</evidence>
<evidence type="ECO:0000256" key="2">
    <source>
        <dbReference type="ARBA" id="ARBA00005558"/>
    </source>
</evidence>
<evidence type="ECO:0000259" key="4">
    <source>
        <dbReference type="Pfam" id="PF04717"/>
    </source>
</evidence>
<dbReference type="Pfam" id="PF10106">
    <property type="entry name" value="DUF2345"/>
    <property type="match status" value="1"/>
</dbReference>
<dbReference type="GO" id="GO:0005576">
    <property type="term" value="C:extracellular region"/>
    <property type="evidence" value="ECO:0007669"/>
    <property type="project" value="UniProtKB-SubCell"/>
</dbReference>
<dbReference type="NCBIfam" id="TIGR01646">
    <property type="entry name" value="vgr_GE"/>
    <property type="match status" value="1"/>
</dbReference>
<keyword evidence="3" id="KW-0964">Secreted</keyword>
<dbReference type="InterPro" id="IPR006531">
    <property type="entry name" value="Gp5/Vgr_OB"/>
</dbReference>
<dbReference type="InterPro" id="IPR050708">
    <property type="entry name" value="T6SS_VgrG/RHS"/>
</dbReference>
<evidence type="ECO:0000313" key="8">
    <source>
        <dbReference type="Proteomes" id="UP000183667"/>
    </source>
</evidence>
<dbReference type="InterPro" id="IPR028244">
    <property type="entry name" value="T6SS_Rhs_Vgr_dom"/>
</dbReference>
<organism evidence="7 8">
    <name type="scientific">Burkholderia ubonensis</name>
    <dbReference type="NCBI Taxonomy" id="101571"/>
    <lineage>
        <taxon>Bacteria</taxon>
        <taxon>Pseudomonadati</taxon>
        <taxon>Pseudomonadota</taxon>
        <taxon>Betaproteobacteria</taxon>
        <taxon>Burkholderiales</taxon>
        <taxon>Burkholderiaceae</taxon>
        <taxon>Burkholderia</taxon>
        <taxon>Burkholderia cepacia complex</taxon>
    </lineage>
</organism>
<evidence type="ECO:0000259" key="5">
    <source>
        <dbReference type="Pfam" id="PF10106"/>
    </source>
</evidence>
<dbReference type="InterPro" id="IPR037026">
    <property type="entry name" value="Vgr_OB-fold_dom_sf"/>
</dbReference>
<evidence type="ECO:0000313" key="7">
    <source>
        <dbReference type="EMBL" id="OJA46450.1"/>
    </source>
</evidence>